<evidence type="ECO:0000256" key="4">
    <source>
        <dbReference type="ARBA" id="ARBA00023002"/>
    </source>
</evidence>
<reference evidence="7" key="1">
    <citation type="submission" date="2023-10" db="EMBL/GenBank/DDBJ databases">
        <authorList>
            <person name="Chen Y."/>
            <person name="Shah S."/>
            <person name="Dougan E. K."/>
            <person name="Thang M."/>
            <person name="Chan C."/>
        </authorList>
    </citation>
    <scope>NUCLEOTIDE SEQUENCE [LARGE SCALE GENOMIC DNA]</scope>
</reference>
<keyword evidence="3" id="KW-0223">Dioxygenase</keyword>
<dbReference type="InterPro" id="IPR006620">
    <property type="entry name" value="Pro_4_hyd_alph"/>
</dbReference>
<dbReference type="PANTHER" id="PTHR12907:SF26">
    <property type="entry name" value="HIF PROLYL HYDROXYLASE, ISOFORM C"/>
    <property type="match status" value="1"/>
</dbReference>
<evidence type="ECO:0000256" key="1">
    <source>
        <dbReference type="ARBA" id="ARBA00001961"/>
    </source>
</evidence>
<evidence type="ECO:0000313" key="8">
    <source>
        <dbReference type="Proteomes" id="UP001189429"/>
    </source>
</evidence>
<comment type="cofactor">
    <cofactor evidence="1">
        <name>L-ascorbate</name>
        <dbReference type="ChEBI" id="CHEBI:38290"/>
    </cofactor>
</comment>
<keyword evidence="2" id="KW-0847">Vitamin C</keyword>
<dbReference type="InterPro" id="IPR044862">
    <property type="entry name" value="Pro_4_hyd_alph_FE2OG_OXY"/>
</dbReference>
<evidence type="ECO:0000256" key="3">
    <source>
        <dbReference type="ARBA" id="ARBA00022964"/>
    </source>
</evidence>
<evidence type="ECO:0000259" key="6">
    <source>
        <dbReference type="SMART" id="SM00702"/>
    </source>
</evidence>
<dbReference type="InterPro" id="IPR051559">
    <property type="entry name" value="HIF_prolyl_hydroxylases"/>
</dbReference>
<evidence type="ECO:0000313" key="7">
    <source>
        <dbReference type="EMBL" id="CAK0844389.1"/>
    </source>
</evidence>
<sequence length="609" mass="66708">MLTMPNFNVPTCRVRRQLGSCLLIGSRCSIALLASGWPSGAVASACRHGGGHGRGTPRQSAAASAGADAPGPMVFAVEAAAWDRCSARHGWEPRHATPPGAGAEGHRQAQCSACSRGAAAEAGLCCGCLLLREARGCPFDALDAPAARWLRLADLCSTWPATGSPPSGPSVQPAAPDGPGPGYLSFSGPVVVFWDGRDAAAKRFVDTLRRAFPGLCLLIDAREHRCREEALTRFPGVPRDQVCRKGGVTGVLPPGVFVPNCETHPQILLYELKYRRSVQPPPPEVVISYERHFMCPLAQVRREHQASGNPSHWFLRDDALRLVARSMAQHRFCILDGFLPDNDARDLEQSLRGFRTEGLLTPGTEYYKLRAKQGAKADMPDLLSSPTQPRKWNMRTESLIYCDDGDPRAPVLGRLGAATDGLVAALRRGGPDGDYECRRRLQHALFREPHLCACYPGECRGRHARHIDNDSPWLHRTLTAIIYLNSGWGREHGGEFRLFDRGRSGTQVAFDVLPVANRMVLFWATEDCPHEVLHCNQDRFAISLIYVDGRASILNPDSQARLRVLHELIPTRPYCREEALRQCTRTSQEAQALIAQARVVGAAVAAEVR</sequence>
<feature type="region of interest" description="Disordered" evidence="5">
    <location>
        <begin position="48"/>
        <end position="67"/>
    </location>
</feature>
<evidence type="ECO:0000256" key="2">
    <source>
        <dbReference type="ARBA" id="ARBA00022896"/>
    </source>
</evidence>
<organism evidence="7 8">
    <name type="scientific">Prorocentrum cordatum</name>
    <dbReference type="NCBI Taxonomy" id="2364126"/>
    <lineage>
        <taxon>Eukaryota</taxon>
        <taxon>Sar</taxon>
        <taxon>Alveolata</taxon>
        <taxon>Dinophyceae</taxon>
        <taxon>Prorocentrales</taxon>
        <taxon>Prorocentraceae</taxon>
        <taxon>Prorocentrum</taxon>
    </lineage>
</organism>
<dbReference type="SMART" id="SM00702">
    <property type="entry name" value="P4Hc"/>
    <property type="match status" value="1"/>
</dbReference>
<gene>
    <name evidence="7" type="ORF">PCOR1329_LOCUS38481</name>
</gene>
<keyword evidence="8" id="KW-1185">Reference proteome</keyword>
<feature type="domain" description="Prolyl 4-hydroxylase alpha subunit" evidence="6">
    <location>
        <begin position="330"/>
        <end position="547"/>
    </location>
</feature>
<protein>
    <recommendedName>
        <fullName evidence="6">Prolyl 4-hydroxylase alpha subunit domain-containing protein</fullName>
    </recommendedName>
</protein>
<accession>A0ABN9TFY5</accession>
<dbReference type="PANTHER" id="PTHR12907">
    <property type="entry name" value="EGL NINE HOMOLOG-RELATED"/>
    <property type="match status" value="1"/>
</dbReference>
<evidence type="ECO:0000256" key="5">
    <source>
        <dbReference type="SAM" id="MobiDB-lite"/>
    </source>
</evidence>
<name>A0ABN9TFY5_9DINO</name>
<dbReference type="Pfam" id="PF13640">
    <property type="entry name" value="2OG-FeII_Oxy_3"/>
    <property type="match status" value="1"/>
</dbReference>
<proteinExistence type="predicted"/>
<comment type="caution">
    <text evidence="7">The sequence shown here is derived from an EMBL/GenBank/DDBJ whole genome shotgun (WGS) entry which is preliminary data.</text>
</comment>
<dbReference type="EMBL" id="CAUYUJ010014660">
    <property type="protein sequence ID" value="CAK0844389.1"/>
    <property type="molecule type" value="Genomic_DNA"/>
</dbReference>
<keyword evidence="4" id="KW-0560">Oxidoreductase</keyword>
<dbReference type="Proteomes" id="UP001189429">
    <property type="component" value="Unassembled WGS sequence"/>
</dbReference>
<dbReference type="Gene3D" id="2.60.120.620">
    <property type="entry name" value="q2cbj1_9rhob like domain"/>
    <property type="match status" value="1"/>
</dbReference>